<feature type="compositionally biased region" description="Polar residues" evidence="1">
    <location>
        <begin position="20"/>
        <end position="40"/>
    </location>
</feature>
<sequence>MSEQEALHQDDREDCPTPPSNQGISMASGISISLPTSSTLPRADSAKGLQRLARLPPRKEPETEATSSTVPPPVLKQDQEPGVEVQAAAVDPIQTTKPVFSLFLTPDQRKQKQKQEAEASASDTSKGRRGRKPKPKSGVAQSLPASTPTPAASTPADVKPIVDPNISKTGETHRFFQEVRASKLLATESASGKGSEDESIWKKKRWHGVTPQSSRLPHQHEHFHGKETIDTINGVVARICGIDAYSPLSKPSATALDSLQSFSKGRARSSKLAHLKRDPDDLWYSLRSAPDLGITAPDIKLKSAGGDTWTHWRSTKPMKSSGTDGVPSTSTGESPLIDRESVFREWAERPTRLYRPSARDRDILSHHSDPVEFESCQRLAPDQPLWNQTWATALLSTPSTATMTCDSPTTAPRTILPSAMELPPELKVGELWTEKYRPTQGVEVLGNRANTEYLTQWLRGLEVSGWTLNPEEQTATVSTVTANAGAAGARKRRPPKRARRKDLADLDDFIVYGDDADDFEDPYGNSGYVSEDENYEFFGVVKPISSLSQVVRPEMAVKENDPVMGELGTSRILPKQFDIKSNTILLSGPIGSGKTAAVYACAEESGYEVFEVSPGTRRTGKDLLGLVGEMAENHHVHVVAGGRTAVTEDINHAVSNAAHSQGSTPAVAPTPVKSTIQSFFQQQQKQQAPESISTEDSEMADATEIDIEGDSTDSGEDYSRVAFTKAQNSTPTLETRISQSPSTQCSSPSASPSKSAMDEDFKKESVNDDLAFHEDTLSDLYSLLATTNPRQSLILLEEVDVLFEEDKGFWSSVMTLLAKSKRPVVMTCNDTSKIPPMTLRFQEHLEFTRPSLPELHHYLSAVCRIEGFICSSEYITALIRQQGRHDVRKCLMQLQYDAGLTRKRRLSPYSTPTTIEARSRSPAEQVSPLEEVASTPSQSVTPVVETPPSPSPVAASPSRRRPLRLLRISVRGIVPATAPTSSSRPSSPTPAVNLDDSGHPTTTAVPQIQHVDQTAVQELEKLEAQGRYTEAMSLSDASLRMTAARVFQCYEIDQFAVSKDDVIGQQHSSIWKRPSGADHLYLDQELASLFENGIESLQSFKDNHVSLFEDSIKREDPERALAEHFIPLSDDMSRALLRMQPALEQILSIQALRFQLRSAFSLYAPALRAMLQAQELNTMVPLGKRTMRSGGHLRRHLQMLSDQEAACLLSTAFESHRY</sequence>
<dbReference type="InterPro" id="IPR003959">
    <property type="entry name" value="ATPase_AAA_core"/>
</dbReference>
<gene>
    <name evidence="3" type="ORF">EMPS_06680</name>
</gene>
<dbReference type="InterPro" id="IPR003593">
    <property type="entry name" value="AAA+_ATPase"/>
</dbReference>
<feature type="compositionally biased region" description="Low complexity" evidence="1">
    <location>
        <begin position="678"/>
        <end position="687"/>
    </location>
</feature>
<dbReference type="SMART" id="SM00382">
    <property type="entry name" value="AAA"/>
    <property type="match status" value="1"/>
</dbReference>
<keyword evidence="4" id="KW-1185">Reference proteome</keyword>
<feature type="region of interest" description="Disordered" evidence="1">
    <location>
        <begin position="974"/>
        <end position="1003"/>
    </location>
</feature>
<evidence type="ECO:0000313" key="4">
    <source>
        <dbReference type="Proteomes" id="UP000827284"/>
    </source>
</evidence>
<dbReference type="Gene3D" id="3.40.50.300">
    <property type="entry name" value="P-loop containing nucleotide triphosphate hydrolases"/>
    <property type="match status" value="2"/>
</dbReference>
<feature type="compositionally biased region" description="Low complexity" evidence="1">
    <location>
        <begin position="974"/>
        <end position="991"/>
    </location>
</feature>
<evidence type="ECO:0000259" key="2">
    <source>
        <dbReference type="SMART" id="SM00382"/>
    </source>
</evidence>
<feature type="compositionally biased region" description="Polar residues" evidence="1">
    <location>
        <begin position="725"/>
        <end position="737"/>
    </location>
</feature>
<dbReference type="GO" id="GO:0003677">
    <property type="term" value="F:DNA binding"/>
    <property type="evidence" value="ECO:0007669"/>
    <property type="project" value="TreeGrafter"/>
</dbReference>
<dbReference type="InterPro" id="IPR027417">
    <property type="entry name" value="P-loop_NTPase"/>
</dbReference>
<feature type="region of interest" description="Disordered" evidence="1">
    <location>
        <begin position="725"/>
        <end position="762"/>
    </location>
</feature>
<dbReference type="AlphaFoldDB" id="A0A9P3HCX4"/>
<feature type="compositionally biased region" description="Low complexity" evidence="1">
    <location>
        <begin position="932"/>
        <end position="944"/>
    </location>
</feature>
<reference evidence="3" key="1">
    <citation type="submission" date="2021-11" db="EMBL/GenBank/DDBJ databases">
        <authorList>
            <person name="Herlambang A."/>
            <person name="Guo Y."/>
            <person name="Takashima Y."/>
            <person name="Nishizawa T."/>
        </authorList>
    </citation>
    <scope>NUCLEOTIDE SEQUENCE</scope>
    <source>
        <strain evidence="3">E1425</strain>
    </source>
</reference>
<feature type="region of interest" description="Disordered" evidence="1">
    <location>
        <begin position="678"/>
        <end position="699"/>
    </location>
</feature>
<feature type="compositionally biased region" description="Low complexity" evidence="1">
    <location>
        <begin position="738"/>
        <end position="755"/>
    </location>
</feature>
<dbReference type="EMBL" id="BQFW01000008">
    <property type="protein sequence ID" value="GJJ74322.1"/>
    <property type="molecule type" value="Genomic_DNA"/>
</dbReference>
<evidence type="ECO:0000256" key="1">
    <source>
        <dbReference type="SAM" id="MobiDB-lite"/>
    </source>
</evidence>
<dbReference type="SUPFAM" id="SSF52540">
    <property type="entry name" value="P-loop containing nucleoside triphosphate hydrolases"/>
    <property type="match status" value="1"/>
</dbReference>
<dbReference type="GO" id="GO:0005524">
    <property type="term" value="F:ATP binding"/>
    <property type="evidence" value="ECO:0007669"/>
    <property type="project" value="InterPro"/>
</dbReference>
<dbReference type="GO" id="GO:0005634">
    <property type="term" value="C:nucleus"/>
    <property type="evidence" value="ECO:0007669"/>
    <property type="project" value="TreeGrafter"/>
</dbReference>
<dbReference type="PANTHER" id="PTHR23389:SF21">
    <property type="entry name" value="ATPASE FAMILY AAA DOMAIN-CONTAINING PROTEIN 5"/>
    <property type="match status" value="1"/>
</dbReference>
<dbReference type="Proteomes" id="UP000827284">
    <property type="component" value="Unassembled WGS sequence"/>
</dbReference>
<dbReference type="PANTHER" id="PTHR23389">
    <property type="entry name" value="CHROMOSOME TRANSMISSION FIDELITY FACTOR 18"/>
    <property type="match status" value="1"/>
</dbReference>
<feature type="compositionally biased region" description="Polar residues" evidence="1">
    <location>
        <begin position="317"/>
        <end position="333"/>
    </location>
</feature>
<feature type="compositionally biased region" description="Low complexity" evidence="1">
    <location>
        <begin position="144"/>
        <end position="156"/>
    </location>
</feature>
<feature type="region of interest" description="Disordered" evidence="1">
    <location>
        <begin position="1"/>
        <end position="166"/>
    </location>
</feature>
<feature type="region of interest" description="Disordered" evidence="1">
    <location>
        <begin position="310"/>
        <end position="334"/>
    </location>
</feature>
<dbReference type="Pfam" id="PF00004">
    <property type="entry name" value="AAA"/>
    <property type="match status" value="1"/>
</dbReference>
<feature type="compositionally biased region" description="Basic and acidic residues" evidence="1">
    <location>
        <begin position="107"/>
        <end position="117"/>
    </location>
</feature>
<proteinExistence type="predicted"/>
<feature type="region of interest" description="Disordered" evidence="1">
    <location>
        <begin position="905"/>
        <end position="961"/>
    </location>
</feature>
<accession>A0A9P3HCX4</accession>
<protein>
    <recommendedName>
        <fullName evidence="2">AAA+ ATPase domain-containing protein</fullName>
    </recommendedName>
</protein>
<dbReference type="GO" id="GO:0016887">
    <property type="term" value="F:ATP hydrolysis activity"/>
    <property type="evidence" value="ECO:0007669"/>
    <property type="project" value="InterPro"/>
</dbReference>
<evidence type="ECO:0000313" key="3">
    <source>
        <dbReference type="EMBL" id="GJJ74322.1"/>
    </source>
</evidence>
<organism evidence="3 4">
    <name type="scientific">Entomortierella parvispora</name>
    <dbReference type="NCBI Taxonomy" id="205924"/>
    <lineage>
        <taxon>Eukaryota</taxon>
        <taxon>Fungi</taxon>
        <taxon>Fungi incertae sedis</taxon>
        <taxon>Mucoromycota</taxon>
        <taxon>Mortierellomycotina</taxon>
        <taxon>Mortierellomycetes</taxon>
        <taxon>Mortierellales</taxon>
        <taxon>Mortierellaceae</taxon>
        <taxon>Entomortierella</taxon>
    </lineage>
</organism>
<name>A0A9P3HCX4_9FUNG</name>
<dbReference type="OrthoDB" id="9996895at2759"/>
<reference evidence="3" key="2">
    <citation type="journal article" date="2022" name="Microbiol. Resour. Announc.">
        <title>Whole-Genome Sequence of Entomortierella parvispora E1425, a Mucoromycotan Fungus Associated with Burkholderiaceae-Related Endosymbiotic Bacteria.</title>
        <authorList>
            <person name="Herlambang A."/>
            <person name="Guo Y."/>
            <person name="Takashima Y."/>
            <person name="Narisawa K."/>
            <person name="Ohta H."/>
            <person name="Nishizawa T."/>
        </authorList>
    </citation>
    <scope>NUCLEOTIDE SEQUENCE</scope>
    <source>
        <strain evidence="3">E1425</strain>
    </source>
</reference>
<feature type="domain" description="AAA+ ATPase" evidence="2">
    <location>
        <begin position="580"/>
        <end position="851"/>
    </location>
</feature>
<feature type="compositionally biased region" description="Basic and acidic residues" evidence="1">
    <location>
        <begin position="1"/>
        <end position="15"/>
    </location>
</feature>
<comment type="caution">
    <text evidence="3">The sequence shown here is derived from an EMBL/GenBank/DDBJ whole genome shotgun (WGS) entry which is preliminary data.</text>
</comment>